<evidence type="ECO:0000259" key="6">
    <source>
        <dbReference type="Pfam" id="PF12698"/>
    </source>
</evidence>
<dbReference type="InterPro" id="IPR013525">
    <property type="entry name" value="ABC2_TM"/>
</dbReference>
<feature type="transmembrane region" description="Helical" evidence="5">
    <location>
        <begin position="614"/>
        <end position="632"/>
    </location>
</feature>
<feature type="transmembrane region" description="Helical" evidence="5">
    <location>
        <begin position="554"/>
        <end position="574"/>
    </location>
</feature>
<dbReference type="InterPro" id="IPR017500">
    <property type="entry name" value="Phage_infect_YhgE_N"/>
</dbReference>
<dbReference type="PANTHER" id="PTHR43077">
    <property type="entry name" value="TRANSPORT PERMEASE YVFS-RELATED"/>
    <property type="match status" value="1"/>
</dbReference>
<dbReference type="Proteomes" id="UP000190657">
    <property type="component" value="Unassembled WGS sequence"/>
</dbReference>
<feature type="domain" description="ABC-2 type transporter transmembrane" evidence="6">
    <location>
        <begin position="30"/>
        <end position="164"/>
    </location>
</feature>
<dbReference type="RefSeq" id="WP_078768104.1">
    <property type="nucleotide sequence ID" value="NZ_FUWW01000005.1"/>
</dbReference>
<dbReference type="PANTHER" id="PTHR43077:SF10">
    <property type="entry name" value="TRANSPORT PERMEASE PROTEIN"/>
    <property type="match status" value="1"/>
</dbReference>
<feature type="transmembrane region" description="Helical" evidence="5">
    <location>
        <begin position="512"/>
        <end position="533"/>
    </location>
</feature>
<dbReference type="EMBL" id="FUWW01000005">
    <property type="protein sequence ID" value="SJZ45960.1"/>
    <property type="molecule type" value="Genomic_DNA"/>
</dbReference>
<dbReference type="NCBIfam" id="TIGR03062">
    <property type="entry name" value="pip_yhgE_Cterm"/>
    <property type="match status" value="1"/>
</dbReference>
<dbReference type="NCBIfam" id="TIGR03061">
    <property type="entry name" value="pip_yhgE_Nterm"/>
    <property type="match status" value="1"/>
</dbReference>
<dbReference type="AlphaFoldDB" id="A0A1T4KUC3"/>
<feature type="transmembrane region" description="Helical" evidence="5">
    <location>
        <begin position="674"/>
        <end position="692"/>
    </location>
</feature>
<dbReference type="InterPro" id="IPR017501">
    <property type="entry name" value="Phage_infect_YhgE_C"/>
</dbReference>
<accession>A0A1T4KUC3</accession>
<evidence type="ECO:0000313" key="7">
    <source>
        <dbReference type="EMBL" id="SJZ45960.1"/>
    </source>
</evidence>
<proteinExistence type="predicted"/>
<keyword evidence="8" id="KW-1185">Reference proteome</keyword>
<dbReference type="InterPro" id="IPR051328">
    <property type="entry name" value="T7SS_ABC-Transporter"/>
</dbReference>
<keyword evidence="3 5" id="KW-1133">Transmembrane helix</keyword>
<comment type="subcellular location">
    <subcellularLocation>
        <location evidence="1">Membrane</location>
        <topology evidence="1">Multi-pass membrane protein</topology>
    </subcellularLocation>
</comment>
<dbReference type="Pfam" id="PF12698">
    <property type="entry name" value="ABC2_membrane_3"/>
    <property type="match status" value="2"/>
</dbReference>
<evidence type="ECO:0000256" key="1">
    <source>
        <dbReference type="ARBA" id="ARBA00004141"/>
    </source>
</evidence>
<keyword evidence="4 5" id="KW-0472">Membrane</keyword>
<gene>
    <name evidence="7" type="ORF">SAMN02745114_00607</name>
</gene>
<sequence>MKNIFKIFKRDVKKIFTNSMAIILAVGVALLPSLYAWFNIYANWDPYGKTGAMKVAVCNEDEGATYKKLEIAIGDQICDNLKGNDSIDWQFVSKKDAVKGVEAGKYYAAIEIPSGFSKNLASIVTDDYERPQIVYYANEKKNAIATKITDKVVQTVQTTVNESFVTTVVDVLSAVIGSAMEADPVSGEDTFDHLKNQVGNARETIDTISDSLTSLEKLLNMTKNMNIDTKELNSFLKDTDSMINDTSDAVRLTQEAMGSMTDSIGNILDSTCETLDEAAKTIDKVANKDLSSVTATTKQVAAQLDGVKDELDEICKILTKINSALPKPISEINALTVRLTNVSKSLQIISSGLVKASNVDYDKNAYNNAKKLRKVSASLRSAADNYDDNVAPALTQTIDSLVITLGDLSDMLDNFQDKAPEISSFAATLKDCADTGDSLVISMNKVLKNTDKKLKSLIDLIDNIRDSEMVNAVVNLTTKNGGDLGEFLACPVEVKTDKVYGIENYGSAMAPFYSTLAIWVGAIMLVALVNTNVKKKKEISPLLKPHEEFFGRSLLFLCIAIVQGLIICLGDLYFLKIQCYHPVKFLFAGVLASIVYSFFIYSIVYTFGDIGKAIGVIMLVVQIGGSGGTFPIDVTPRFFVSINPYIPFTFVIEAMRECICGTYGNDYWIDLLKLLAYAVAGLIIGLPVKAIVKKPVKFFEKKIEETGLF</sequence>
<name>A0A1T4KUC3_9FIRM</name>
<evidence type="ECO:0000256" key="2">
    <source>
        <dbReference type="ARBA" id="ARBA00022692"/>
    </source>
</evidence>
<feature type="transmembrane region" description="Helical" evidence="5">
    <location>
        <begin position="586"/>
        <end position="607"/>
    </location>
</feature>
<evidence type="ECO:0000256" key="4">
    <source>
        <dbReference type="ARBA" id="ARBA00023136"/>
    </source>
</evidence>
<dbReference type="OrthoDB" id="9811483at2"/>
<keyword evidence="2 5" id="KW-0812">Transmembrane</keyword>
<evidence type="ECO:0000256" key="5">
    <source>
        <dbReference type="SAM" id="Phobius"/>
    </source>
</evidence>
<protein>
    <submittedName>
        <fullName evidence="7">Putative membrane protein</fullName>
    </submittedName>
</protein>
<organism evidence="7 8">
    <name type="scientific">Eubacterium coprostanoligenes</name>
    <dbReference type="NCBI Taxonomy" id="290054"/>
    <lineage>
        <taxon>Bacteria</taxon>
        <taxon>Bacillati</taxon>
        <taxon>Bacillota</taxon>
        <taxon>Clostridia</taxon>
        <taxon>Eubacteriales</taxon>
        <taxon>Eubacteriaceae</taxon>
        <taxon>Eubacterium</taxon>
    </lineage>
</organism>
<dbReference type="GO" id="GO:0140359">
    <property type="term" value="F:ABC-type transporter activity"/>
    <property type="evidence" value="ECO:0007669"/>
    <property type="project" value="InterPro"/>
</dbReference>
<evidence type="ECO:0000313" key="8">
    <source>
        <dbReference type="Proteomes" id="UP000190657"/>
    </source>
</evidence>
<dbReference type="GO" id="GO:0016020">
    <property type="term" value="C:membrane"/>
    <property type="evidence" value="ECO:0007669"/>
    <property type="project" value="UniProtKB-SubCell"/>
</dbReference>
<dbReference type="Gene3D" id="3.40.1710.10">
    <property type="entry name" value="abc type-2 transporter like domain"/>
    <property type="match status" value="1"/>
</dbReference>
<reference evidence="7 8" key="1">
    <citation type="submission" date="2017-02" db="EMBL/GenBank/DDBJ databases">
        <authorList>
            <person name="Peterson S.W."/>
        </authorList>
    </citation>
    <scope>NUCLEOTIDE SEQUENCE [LARGE SCALE GENOMIC DNA]</scope>
    <source>
        <strain evidence="7 8">ATCC 51222</strain>
    </source>
</reference>
<evidence type="ECO:0000256" key="3">
    <source>
        <dbReference type="ARBA" id="ARBA00022989"/>
    </source>
</evidence>
<feature type="domain" description="ABC-2 type transporter transmembrane" evidence="6">
    <location>
        <begin position="467"/>
        <end position="685"/>
    </location>
</feature>
<dbReference type="STRING" id="290054.SAMN02745114_00607"/>